<dbReference type="InterPro" id="IPR003593">
    <property type="entry name" value="AAA+_ATPase"/>
</dbReference>
<name>A0A9D0ZM33_9FIRM</name>
<organism evidence="5 6">
    <name type="scientific">Candidatus Pullichristensenella stercorigallinarum</name>
    <dbReference type="NCBI Taxonomy" id="2840909"/>
    <lineage>
        <taxon>Bacteria</taxon>
        <taxon>Bacillati</taxon>
        <taxon>Bacillota</taxon>
        <taxon>Clostridia</taxon>
        <taxon>Candidatus Pullichristensenella</taxon>
    </lineage>
</organism>
<reference evidence="5" key="2">
    <citation type="journal article" date="2021" name="PeerJ">
        <title>Extensive microbial diversity within the chicken gut microbiome revealed by metagenomics and culture.</title>
        <authorList>
            <person name="Gilroy R."/>
            <person name="Ravi A."/>
            <person name="Getino M."/>
            <person name="Pursley I."/>
            <person name="Horton D.L."/>
            <person name="Alikhan N.F."/>
            <person name="Baker D."/>
            <person name="Gharbi K."/>
            <person name="Hall N."/>
            <person name="Watson M."/>
            <person name="Adriaenssens E.M."/>
            <person name="Foster-Nyarko E."/>
            <person name="Jarju S."/>
            <person name="Secka A."/>
            <person name="Antonio M."/>
            <person name="Oren A."/>
            <person name="Chaudhuri R.R."/>
            <person name="La Ragione R."/>
            <person name="Hildebrand F."/>
            <person name="Pallen M.J."/>
        </authorList>
    </citation>
    <scope>NUCLEOTIDE SEQUENCE</scope>
    <source>
        <strain evidence="5">ChiSjej6B24-2974</strain>
    </source>
</reference>
<keyword evidence="1" id="KW-0813">Transport</keyword>
<evidence type="ECO:0000256" key="2">
    <source>
        <dbReference type="ARBA" id="ARBA00022741"/>
    </source>
</evidence>
<reference evidence="5" key="1">
    <citation type="submission" date="2020-10" db="EMBL/GenBank/DDBJ databases">
        <authorList>
            <person name="Gilroy R."/>
        </authorList>
    </citation>
    <scope>NUCLEOTIDE SEQUENCE</scope>
    <source>
        <strain evidence="5">ChiSjej6B24-2974</strain>
    </source>
</reference>
<dbReference type="GO" id="GO:0016887">
    <property type="term" value="F:ATP hydrolysis activity"/>
    <property type="evidence" value="ECO:0007669"/>
    <property type="project" value="InterPro"/>
</dbReference>
<dbReference type="PANTHER" id="PTHR42939">
    <property type="entry name" value="ABC TRANSPORTER ATP-BINDING PROTEIN ALBC-RELATED"/>
    <property type="match status" value="1"/>
</dbReference>
<dbReference type="Gene3D" id="3.40.50.300">
    <property type="entry name" value="P-loop containing nucleotide triphosphate hydrolases"/>
    <property type="match status" value="1"/>
</dbReference>
<gene>
    <name evidence="5" type="ORF">IAA52_06575</name>
</gene>
<dbReference type="PROSITE" id="PS50893">
    <property type="entry name" value="ABC_TRANSPORTER_2"/>
    <property type="match status" value="1"/>
</dbReference>
<evidence type="ECO:0000313" key="5">
    <source>
        <dbReference type="EMBL" id="HIQ82751.1"/>
    </source>
</evidence>
<accession>A0A9D0ZM33</accession>
<evidence type="ECO:0000259" key="4">
    <source>
        <dbReference type="PROSITE" id="PS50893"/>
    </source>
</evidence>
<dbReference type="AlphaFoldDB" id="A0A9D0ZM33"/>
<keyword evidence="2" id="KW-0547">Nucleotide-binding</keyword>
<dbReference type="SUPFAM" id="SSF52540">
    <property type="entry name" value="P-loop containing nucleoside triphosphate hydrolases"/>
    <property type="match status" value="1"/>
</dbReference>
<dbReference type="SMART" id="SM00382">
    <property type="entry name" value="AAA"/>
    <property type="match status" value="1"/>
</dbReference>
<dbReference type="InterPro" id="IPR003439">
    <property type="entry name" value="ABC_transporter-like_ATP-bd"/>
</dbReference>
<feature type="domain" description="ABC transporter" evidence="4">
    <location>
        <begin position="2"/>
        <end position="233"/>
    </location>
</feature>
<evidence type="ECO:0000256" key="1">
    <source>
        <dbReference type="ARBA" id="ARBA00022448"/>
    </source>
</evidence>
<dbReference type="Proteomes" id="UP000824260">
    <property type="component" value="Unassembled WGS sequence"/>
</dbReference>
<dbReference type="EMBL" id="DVFZ01000066">
    <property type="protein sequence ID" value="HIQ82751.1"/>
    <property type="molecule type" value="Genomic_DNA"/>
</dbReference>
<dbReference type="GO" id="GO:0005524">
    <property type="term" value="F:ATP binding"/>
    <property type="evidence" value="ECO:0007669"/>
    <property type="project" value="UniProtKB-KW"/>
</dbReference>
<dbReference type="InterPro" id="IPR051782">
    <property type="entry name" value="ABC_Transporter_VariousFunc"/>
</dbReference>
<proteinExistence type="predicted"/>
<dbReference type="InterPro" id="IPR027417">
    <property type="entry name" value="P-loop_NTPase"/>
</dbReference>
<dbReference type="CDD" id="cd03230">
    <property type="entry name" value="ABC_DR_subfamily_A"/>
    <property type="match status" value="1"/>
</dbReference>
<evidence type="ECO:0000256" key="3">
    <source>
        <dbReference type="ARBA" id="ARBA00022840"/>
    </source>
</evidence>
<dbReference type="Pfam" id="PF00005">
    <property type="entry name" value="ABC_tran"/>
    <property type="match status" value="1"/>
</dbReference>
<protein>
    <submittedName>
        <fullName evidence="5">ABC transporter ATP-binding protein</fullName>
    </submittedName>
</protein>
<sequence>MLEIKNFSKTYKGGKRAVSDLSLRVEPGSIVGFIGPNGAGKTTTIRAVVGVLDFDEGDILVGGHSVRREPIECKKLLAYVPDNPDLYEYLTGMQYLNFMADVFGVSAADREARTREYGELFGLTSNLGDSIGSFSHGMKQKLALMGALIHDPKLLILDEPFVGLDPVAAHAFKEQMRALCDRGGAVFFSTHVLDVAEKLCDKVAIIKDGRLAAFGDTDAVRGDGSLEELFLELIEQ</sequence>
<dbReference type="PANTHER" id="PTHR42939:SF1">
    <property type="entry name" value="ABC TRANSPORTER ATP-BINDING PROTEIN ALBC-RELATED"/>
    <property type="match status" value="1"/>
</dbReference>
<keyword evidence="3 5" id="KW-0067">ATP-binding</keyword>
<comment type="caution">
    <text evidence="5">The sequence shown here is derived from an EMBL/GenBank/DDBJ whole genome shotgun (WGS) entry which is preliminary data.</text>
</comment>
<evidence type="ECO:0000313" key="6">
    <source>
        <dbReference type="Proteomes" id="UP000824260"/>
    </source>
</evidence>